<dbReference type="InterPro" id="IPR010982">
    <property type="entry name" value="Lambda_DNA-bd_dom_sf"/>
</dbReference>
<evidence type="ECO:0000313" key="8">
    <source>
        <dbReference type="Proteomes" id="UP000472355"/>
    </source>
</evidence>
<evidence type="ECO:0000256" key="2">
    <source>
        <dbReference type="ARBA" id="ARBA00023125"/>
    </source>
</evidence>
<dbReference type="PROSITE" id="PS00356">
    <property type="entry name" value="HTH_LACI_1"/>
    <property type="match status" value="1"/>
</dbReference>
<evidence type="ECO:0000313" key="9">
    <source>
        <dbReference type="Proteomes" id="UP000473681"/>
    </source>
</evidence>
<comment type="caution">
    <text evidence="6">The sequence shown here is derived from an EMBL/GenBank/DDBJ whole genome shotgun (WGS) entry which is preliminary data.</text>
</comment>
<evidence type="ECO:0000313" key="7">
    <source>
        <dbReference type="EMBL" id="NFN34306.1"/>
    </source>
</evidence>
<dbReference type="SMART" id="SM00354">
    <property type="entry name" value="HTH_LACI"/>
    <property type="match status" value="1"/>
</dbReference>
<dbReference type="Proteomes" id="UP000472355">
    <property type="component" value="Unassembled WGS sequence"/>
</dbReference>
<protein>
    <submittedName>
        <fullName evidence="6">LacI family transcriptional regulator</fullName>
    </submittedName>
</protein>
<evidence type="ECO:0000259" key="4">
    <source>
        <dbReference type="PROSITE" id="PS50932"/>
    </source>
</evidence>
<dbReference type="EMBL" id="SWOV01000060">
    <property type="protein sequence ID" value="NFF89299.1"/>
    <property type="molecule type" value="Genomic_DNA"/>
</dbReference>
<keyword evidence="1" id="KW-0805">Transcription regulation</keyword>
<reference evidence="9 10" key="2">
    <citation type="submission" date="2019-04" db="EMBL/GenBank/DDBJ databases">
        <title>Genome sequencing of Clostridium botulinum Groups I-IV and Clostridium butyricum.</title>
        <authorList>
            <person name="Brunt J."/>
            <person name="Van Vliet A.H.M."/>
            <person name="Stringer S.C."/>
            <person name="Carter A.T."/>
            <person name="Peck M.W."/>
        </authorList>
    </citation>
    <scope>NUCLEOTIDE SEQUENCE [LARGE SCALE GENOMIC DNA]</scope>
    <source>
        <strain evidence="6 10">1605</strain>
        <strain evidence="7 9">CB-K-33E</strain>
    </source>
</reference>
<dbReference type="EMBL" id="SGKU01000003">
    <property type="protein sequence ID" value="NFA41354.1"/>
    <property type="molecule type" value="Genomic_DNA"/>
</dbReference>
<dbReference type="EMBL" id="SWVK01000004">
    <property type="protein sequence ID" value="NFN34306.1"/>
    <property type="molecule type" value="Genomic_DNA"/>
</dbReference>
<keyword evidence="2" id="KW-0238">DNA-binding</keyword>
<dbReference type="CDD" id="cd01392">
    <property type="entry name" value="HTH_LacI"/>
    <property type="match status" value="1"/>
</dbReference>
<evidence type="ECO:0000313" key="10">
    <source>
        <dbReference type="Proteomes" id="UP000476820"/>
    </source>
</evidence>
<name>A0A0C2NSY6_CLOBO</name>
<dbReference type="Proteomes" id="UP000476820">
    <property type="component" value="Unassembled WGS sequence"/>
</dbReference>
<dbReference type="PRINTS" id="PR00036">
    <property type="entry name" value="HTHLACI"/>
</dbReference>
<sequence length="339" mass="37583">MGATINDIAKIADVSSTTVSRVLNNSGYVKEETRQKVLNVIKEMNYTPSAIARSLSKSETNTIGIIVPDITNNYFGEIIKGISEIAEEKNLNIVLFNTDNSLEKELKALKSAKAQRIKGIIMTPAFGDGNFKNKYTTLIEQLNIPVVLVSADIKYSNLSGVFVDNLKCGLDATRLLISEGHKKIGIITGNINSDATMDMLSGYKKALIESDINIIDEYIFNADFKAEIAYKLTNNIFKMKDKPTALVICSNMMTMGAIRALIDSKKKTPEDISIVGINRVDFLDIVGLQVTYVEDSPIKLGKSSMDMLWEIINNKNDKSIRRTIMAPRIICNGSEKKMY</sequence>
<keyword evidence="3" id="KW-0804">Transcription</keyword>
<gene>
    <name evidence="5" type="ORF">EXM65_01870</name>
    <name evidence="6" type="ORF">FC774_15715</name>
    <name evidence="7" type="ORF">FDB51_04005</name>
</gene>
<dbReference type="GO" id="GO:0003700">
    <property type="term" value="F:DNA-binding transcription factor activity"/>
    <property type="evidence" value="ECO:0007669"/>
    <property type="project" value="TreeGrafter"/>
</dbReference>
<dbReference type="PANTHER" id="PTHR30146">
    <property type="entry name" value="LACI-RELATED TRANSCRIPTIONAL REPRESSOR"/>
    <property type="match status" value="1"/>
</dbReference>
<evidence type="ECO:0000313" key="5">
    <source>
        <dbReference type="EMBL" id="NFA41354.1"/>
    </source>
</evidence>
<dbReference type="SUPFAM" id="SSF53822">
    <property type="entry name" value="Periplasmic binding protein-like I"/>
    <property type="match status" value="1"/>
</dbReference>
<dbReference type="Gene3D" id="1.10.260.40">
    <property type="entry name" value="lambda repressor-like DNA-binding domains"/>
    <property type="match status" value="1"/>
</dbReference>
<organism evidence="6 10">
    <name type="scientific">Clostridium botulinum</name>
    <dbReference type="NCBI Taxonomy" id="1491"/>
    <lineage>
        <taxon>Bacteria</taxon>
        <taxon>Bacillati</taxon>
        <taxon>Bacillota</taxon>
        <taxon>Clostridia</taxon>
        <taxon>Eubacteriales</taxon>
        <taxon>Clostridiaceae</taxon>
        <taxon>Clostridium</taxon>
    </lineage>
</organism>
<dbReference type="SUPFAM" id="SSF47413">
    <property type="entry name" value="lambda repressor-like DNA-binding domains"/>
    <property type="match status" value="1"/>
</dbReference>
<dbReference type="CDD" id="cd06267">
    <property type="entry name" value="PBP1_LacI_sugar_binding-like"/>
    <property type="match status" value="1"/>
</dbReference>
<dbReference type="OrthoDB" id="9789891at2"/>
<proteinExistence type="predicted"/>
<dbReference type="PROSITE" id="PS50932">
    <property type="entry name" value="HTH_LACI_2"/>
    <property type="match status" value="1"/>
</dbReference>
<dbReference type="InterPro" id="IPR001761">
    <property type="entry name" value="Peripla_BP/Lac1_sug-bd_dom"/>
</dbReference>
<evidence type="ECO:0000256" key="3">
    <source>
        <dbReference type="ARBA" id="ARBA00023163"/>
    </source>
</evidence>
<reference evidence="5 8" key="1">
    <citation type="submission" date="2019-02" db="EMBL/GenBank/DDBJ databases">
        <title>Genome sequencing of Clostridium botulinum clinical isolates.</title>
        <authorList>
            <person name="Brunt J."/>
            <person name="Van Vliet A.H.M."/>
            <person name="Stringer S.C."/>
            <person name="Grant K.A."/>
            <person name="Carter A.C."/>
            <person name="Peck M.W."/>
        </authorList>
    </citation>
    <scope>NUCLEOTIDE SEQUENCE [LARGE SCALE GENOMIC DNA]</scope>
    <source>
        <strain evidence="5 8">H113700579</strain>
    </source>
</reference>
<dbReference type="Gene3D" id="3.40.50.2300">
    <property type="match status" value="2"/>
</dbReference>
<dbReference type="InterPro" id="IPR000843">
    <property type="entry name" value="HTH_LacI"/>
</dbReference>
<evidence type="ECO:0000313" key="6">
    <source>
        <dbReference type="EMBL" id="NFF89299.1"/>
    </source>
</evidence>
<feature type="domain" description="HTH lacI-type" evidence="4">
    <location>
        <begin position="3"/>
        <end position="57"/>
    </location>
</feature>
<dbReference type="GO" id="GO:0000976">
    <property type="term" value="F:transcription cis-regulatory region binding"/>
    <property type="evidence" value="ECO:0007669"/>
    <property type="project" value="TreeGrafter"/>
</dbReference>
<dbReference type="RefSeq" id="WP_012451845.1">
    <property type="nucleotide sequence ID" value="NZ_CP010520.1"/>
</dbReference>
<evidence type="ECO:0000256" key="1">
    <source>
        <dbReference type="ARBA" id="ARBA00023015"/>
    </source>
</evidence>
<accession>A0A0C2NSY6</accession>
<dbReference type="InterPro" id="IPR028082">
    <property type="entry name" value="Peripla_BP_I"/>
</dbReference>
<dbReference type="AlphaFoldDB" id="A0A0C2NSY6"/>
<dbReference type="Pfam" id="PF00532">
    <property type="entry name" value="Peripla_BP_1"/>
    <property type="match status" value="1"/>
</dbReference>
<dbReference type="PANTHER" id="PTHR30146:SF109">
    <property type="entry name" value="HTH-TYPE TRANSCRIPTIONAL REGULATOR GALS"/>
    <property type="match status" value="1"/>
</dbReference>
<dbReference type="Pfam" id="PF00356">
    <property type="entry name" value="LacI"/>
    <property type="match status" value="1"/>
</dbReference>
<dbReference type="Proteomes" id="UP000473681">
    <property type="component" value="Unassembled WGS sequence"/>
</dbReference>